<dbReference type="PRINTS" id="PR00477">
    <property type="entry name" value="PHGLYCKINASE"/>
</dbReference>
<keyword evidence="12" id="KW-0963">Cytoplasm</keyword>
<evidence type="ECO:0000256" key="11">
    <source>
        <dbReference type="ARBA" id="ARBA00023152"/>
    </source>
</evidence>
<feature type="binding site" evidence="13">
    <location>
        <position position="119"/>
    </location>
    <ligand>
        <name>(2R)-3-phosphoglycerate</name>
        <dbReference type="ChEBI" id="CHEBI:58272"/>
    </ligand>
</feature>
<dbReference type="GO" id="GO:0004618">
    <property type="term" value="F:phosphoglycerate kinase activity"/>
    <property type="evidence" value="ECO:0007669"/>
    <property type="project" value="UniProtKB-UniRule"/>
</dbReference>
<comment type="subcellular location">
    <subcellularLocation>
        <location evidence="12">Cytoplasm</location>
    </subcellularLocation>
</comment>
<accession>A0A2H0LVH8</accession>
<dbReference type="GO" id="GO:0005524">
    <property type="term" value="F:ATP binding"/>
    <property type="evidence" value="ECO:0007669"/>
    <property type="project" value="UniProtKB-KW"/>
</dbReference>
<dbReference type="GO" id="GO:0006096">
    <property type="term" value="P:glycolytic process"/>
    <property type="evidence" value="ECO:0007669"/>
    <property type="project" value="UniProtKB-UniRule"/>
</dbReference>
<keyword evidence="10 12" id="KW-0067">ATP-binding</keyword>
<evidence type="ECO:0000256" key="1">
    <source>
        <dbReference type="ARBA" id="ARBA00000642"/>
    </source>
</evidence>
<dbReference type="FunFam" id="3.40.50.1260:FF:000006">
    <property type="entry name" value="Phosphoglycerate kinase"/>
    <property type="match status" value="1"/>
</dbReference>
<evidence type="ECO:0000256" key="3">
    <source>
        <dbReference type="ARBA" id="ARBA00008982"/>
    </source>
</evidence>
<evidence type="ECO:0000256" key="13">
    <source>
        <dbReference type="PIRSR" id="PIRSR000724-1"/>
    </source>
</evidence>
<comment type="pathway">
    <text evidence="2 12">Carbohydrate degradation; glycolysis; pyruvate from D-glyceraldehyde 3-phosphate: step 2/5.</text>
</comment>
<proteinExistence type="inferred from homology"/>
<organism evidence="16 17">
    <name type="scientific">Candidatus Ghiorseimicrobium undicola</name>
    <dbReference type="NCBI Taxonomy" id="1974746"/>
    <lineage>
        <taxon>Bacteria</taxon>
        <taxon>Pseudomonadati</taxon>
        <taxon>Candidatus Omnitrophota</taxon>
        <taxon>Candidatus Ghiorseimicrobium</taxon>
    </lineage>
</organism>
<feature type="binding site" evidence="12 14">
    <location>
        <begin position="349"/>
        <end position="352"/>
    </location>
    <ligand>
        <name>ATP</name>
        <dbReference type="ChEBI" id="CHEBI:30616"/>
    </ligand>
</feature>
<evidence type="ECO:0000256" key="7">
    <source>
        <dbReference type="ARBA" id="ARBA00022679"/>
    </source>
</evidence>
<keyword evidence="8 12" id="KW-0547">Nucleotide-binding</keyword>
<dbReference type="SUPFAM" id="SSF53748">
    <property type="entry name" value="Phosphoglycerate kinase"/>
    <property type="match status" value="1"/>
</dbReference>
<feature type="binding site" evidence="12">
    <location>
        <position position="119"/>
    </location>
    <ligand>
        <name>substrate</name>
    </ligand>
</feature>
<evidence type="ECO:0000313" key="16">
    <source>
        <dbReference type="EMBL" id="PIQ88420.1"/>
    </source>
</evidence>
<evidence type="ECO:0000256" key="14">
    <source>
        <dbReference type="PIRSR" id="PIRSR000724-2"/>
    </source>
</evidence>
<feature type="binding site" evidence="12 14">
    <location>
        <position position="202"/>
    </location>
    <ligand>
        <name>ATP</name>
        <dbReference type="ChEBI" id="CHEBI:30616"/>
    </ligand>
</feature>
<dbReference type="Pfam" id="PF00162">
    <property type="entry name" value="PGK"/>
    <property type="match status" value="1"/>
</dbReference>
<dbReference type="PANTHER" id="PTHR11406">
    <property type="entry name" value="PHOSPHOGLYCERATE KINASE"/>
    <property type="match status" value="1"/>
</dbReference>
<dbReference type="InterPro" id="IPR036043">
    <property type="entry name" value="Phosphoglycerate_kinase_sf"/>
</dbReference>
<dbReference type="FunFam" id="3.40.50.1260:FF:000003">
    <property type="entry name" value="Phosphoglycerate kinase"/>
    <property type="match status" value="1"/>
</dbReference>
<evidence type="ECO:0000313" key="17">
    <source>
        <dbReference type="Proteomes" id="UP000229641"/>
    </source>
</evidence>
<evidence type="ECO:0000256" key="10">
    <source>
        <dbReference type="ARBA" id="ARBA00022840"/>
    </source>
</evidence>
<comment type="caution">
    <text evidence="16">The sequence shown here is derived from an EMBL/GenBank/DDBJ whole genome shotgun (WGS) entry which is preliminary data.</text>
</comment>
<feature type="binding site" evidence="13">
    <location>
        <position position="152"/>
    </location>
    <ligand>
        <name>(2R)-3-phosphoglycerate</name>
        <dbReference type="ChEBI" id="CHEBI:58272"/>
    </ligand>
</feature>
<dbReference type="UniPathway" id="UPA00109">
    <property type="reaction ID" value="UER00185"/>
</dbReference>
<dbReference type="GO" id="GO:0005829">
    <property type="term" value="C:cytosol"/>
    <property type="evidence" value="ECO:0007669"/>
    <property type="project" value="TreeGrafter"/>
</dbReference>
<name>A0A2H0LVH8_9BACT</name>
<dbReference type="PANTHER" id="PTHR11406:SF23">
    <property type="entry name" value="PHOSPHOGLYCERATE KINASE 1, CHLOROPLASTIC-RELATED"/>
    <property type="match status" value="1"/>
</dbReference>
<keyword evidence="9 12" id="KW-0418">Kinase</keyword>
<dbReference type="EMBL" id="PCWA01000109">
    <property type="protein sequence ID" value="PIQ88420.1"/>
    <property type="molecule type" value="Genomic_DNA"/>
</dbReference>
<protein>
    <recommendedName>
        <fullName evidence="6 12">Phosphoglycerate kinase</fullName>
        <ecNumber evidence="5 12">2.7.2.3</ecNumber>
    </recommendedName>
</protein>
<gene>
    <name evidence="12 16" type="primary">pgk</name>
    <name evidence="16" type="ORF">COV72_08950</name>
</gene>
<sequence>MNKLTIKDIDVKNKKVLIRVDFNVPQDKDFKITDDVRIKAALPTIKYCLDKGASKVILMSHLGRPKGKVVDEYRLTPVALKLAVLLGEPVKKLDDCIGELVKKDIEEASERVVLLENLRFYKEEEKNDAEFAKKLASLGELFINDAFGTAHRAHASTEGVTNYLKSAAGFLLTKEIEYLGGALNNPKKPFVLILGGAKVSDKILLIENMLNKADEIIIGGGMCYTFLKAQGKAIGNSKLEPERLDLAKSLLDKAKEKNIKILLPVDNVVSDKIDGTGKVDAVGENIADGLIGVDIGPKTVDKFCEALRNAATIAWNGPLGIFEVDAFSNGSRKVASFLGNLSAIKIIGGGDTAAMIAKFGLEDKMTHISTGGGASLEYMEGKVLPGIAALSDK</sequence>
<evidence type="ECO:0000256" key="6">
    <source>
        <dbReference type="ARBA" id="ARBA00016471"/>
    </source>
</evidence>
<evidence type="ECO:0000256" key="4">
    <source>
        <dbReference type="ARBA" id="ARBA00011245"/>
    </source>
</evidence>
<evidence type="ECO:0000256" key="2">
    <source>
        <dbReference type="ARBA" id="ARBA00004838"/>
    </source>
</evidence>
<dbReference type="HAMAP" id="MF_00145">
    <property type="entry name" value="Phosphoglyc_kinase"/>
    <property type="match status" value="1"/>
</dbReference>
<dbReference type="CDD" id="cd00318">
    <property type="entry name" value="Phosphoglycerate_kinase"/>
    <property type="match status" value="1"/>
</dbReference>
<comment type="subunit">
    <text evidence="4 12">Monomer.</text>
</comment>
<feature type="binding site" evidence="13">
    <location>
        <position position="37"/>
    </location>
    <ligand>
        <name>(2R)-3-phosphoglycerate</name>
        <dbReference type="ChEBI" id="CHEBI:58272"/>
    </ligand>
</feature>
<comment type="similarity">
    <text evidence="3 12 15">Belongs to the phosphoglycerate kinase family.</text>
</comment>
<comment type="catalytic activity">
    <reaction evidence="1 12 15">
        <text>(2R)-3-phosphoglycerate + ATP = (2R)-3-phospho-glyceroyl phosphate + ADP</text>
        <dbReference type="Rhea" id="RHEA:14801"/>
        <dbReference type="ChEBI" id="CHEBI:30616"/>
        <dbReference type="ChEBI" id="CHEBI:57604"/>
        <dbReference type="ChEBI" id="CHEBI:58272"/>
        <dbReference type="ChEBI" id="CHEBI:456216"/>
        <dbReference type="EC" id="2.7.2.3"/>
    </reaction>
</comment>
<feature type="binding site" evidence="12">
    <location>
        <position position="152"/>
    </location>
    <ligand>
        <name>substrate</name>
    </ligand>
</feature>
<dbReference type="Proteomes" id="UP000229641">
    <property type="component" value="Unassembled WGS sequence"/>
</dbReference>
<keyword evidence="7 12" id="KW-0808">Transferase</keyword>
<evidence type="ECO:0000256" key="9">
    <source>
        <dbReference type="ARBA" id="ARBA00022777"/>
    </source>
</evidence>
<dbReference type="InterPro" id="IPR015824">
    <property type="entry name" value="Phosphoglycerate_kinase_N"/>
</dbReference>
<reference evidence="16 17" key="1">
    <citation type="submission" date="2017-09" db="EMBL/GenBank/DDBJ databases">
        <title>Depth-based differentiation of microbial function through sediment-hosted aquifers and enrichment of novel symbionts in the deep terrestrial subsurface.</title>
        <authorList>
            <person name="Probst A.J."/>
            <person name="Ladd B."/>
            <person name="Jarett J.K."/>
            <person name="Geller-Mcgrath D.E."/>
            <person name="Sieber C.M."/>
            <person name="Emerson J.B."/>
            <person name="Anantharaman K."/>
            <person name="Thomas B.C."/>
            <person name="Malmstrom R."/>
            <person name="Stieglmeier M."/>
            <person name="Klingl A."/>
            <person name="Woyke T."/>
            <person name="Ryan C.M."/>
            <person name="Banfield J.F."/>
        </authorList>
    </citation>
    <scope>NUCLEOTIDE SEQUENCE [LARGE SCALE GENOMIC DNA]</scope>
    <source>
        <strain evidence="16">CG11_big_fil_rev_8_21_14_0_20_42_13</strain>
    </source>
</reference>
<feature type="binding site" evidence="12 14">
    <location>
        <position position="323"/>
    </location>
    <ligand>
        <name>ATP</name>
        <dbReference type="ChEBI" id="CHEBI:30616"/>
    </ligand>
</feature>
<dbReference type="EC" id="2.7.2.3" evidence="5 12"/>
<dbReference type="PIRSF" id="PIRSF000724">
    <property type="entry name" value="Pgk"/>
    <property type="match status" value="1"/>
</dbReference>
<evidence type="ECO:0000256" key="5">
    <source>
        <dbReference type="ARBA" id="ARBA00013061"/>
    </source>
</evidence>
<feature type="binding site" evidence="12 13">
    <location>
        <begin position="61"/>
        <end position="64"/>
    </location>
    <ligand>
        <name>substrate</name>
    </ligand>
</feature>
<feature type="binding site" evidence="12">
    <location>
        <position position="37"/>
    </location>
    <ligand>
        <name>substrate</name>
    </ligand>
</feature>
<dbReference type="GO" id="GO:0043531">
    <property type="term" value="F:ADP binding"/>
    <property type="evidence" value="ECO:0007669"/>
    <property type="project" value="TreeGrafter"/>
</dbReference>
<feature type="binding site" evidence="12 14">
    <location>
        <position position="292"/>
    </location>
    <ligand>
        <name>ATP</name>
        <dbReference type="ChEBI" id="CHEBI:30616"/>
    </ligand>
</feature>
<dbReference type="AlphaFoldDB" id="A0A2H0LVH8"/>
<dbReference type="Gene3D" id="3.40.50.1260">
    <property type="entry name" value="Phosphoglycerate kinase, N-terminal domain"/>
    <property type="match status" value="2"/>
</dbReference>
<dbReference type="GO" id="GO:0006094">
    <property type="term" value="P:gluconeogenesis"/>
    <property type="evidence" value="ECO:0007669"/>
    <property type="project" value="TreeGrafter"/>
</dbReference>
<keyword evidence="11 12" id="KW-0324">Glycolysis</keyword>
<evidence type="ECO:0000256" key="12">
    <source>
        <dbReference type="HAMAP-Rule" id="MF_00145"/>
    </source>
</evidence>
<dbReference type="InterPro" id="IPR015911">
    <property type="entry name" value="Phosphoglycerate_kinase_CS"/>
</dbReference>
<evidence type="ECO:0000256" key="8">
    <source>
        <dbReference type="ARBA" id="ARBA00022741"/>
    </source>
</evidence>
<evidence type="ECO:0000256" key="15">
    <source>
        <dbReference type="RuleBase" id="RU000532"/>
    </source>
</evidence>
<dbReference type="PROSITE" id="PS00111">
    <property type="entry name" value="PGLYCERATE_KINASE"/>
    <property type="match status" value="1"/>
</dbReference>
<feature type="binding site" evidence="12 13">
    <location>
        <begin position="21"/>
        <end position="23"/>
    </location>
    <ligand>
        <name>substrate</name>
    </ligand>
</feature>
<dbReference type="InterPro" id="IPR001576">
    <property type="entry name" value="Phosphoglycerate_kinase"/>
</dbReference>